<gene>
    <name evidence="8" type="ORF">AAP_00194</name>
</gene>
<comment type="subcellular location">
    <subcellularLocation>
        <location evidence="1">Membrane</location>
    </subcellularLocation>
</comment>
<dbReference type="SUPFAM" id="SSF103657">
    <property type="entry name" value="BAR/IMD domain-like"/>
    <property type="match status" value="1"/>
</dbReference>
<sequence length="1352" mass="152378">MSPPAPPIRFPSQIEKLVNLIPVGLKEAALDSPTFRASVVHFSDQVDIVERWLDGYVKSTSKLTAELSTLESLTSAFLSNISCPPNLSEAVIDYDYTLLAIKLYEESARAYWSSVLSSLRQSDHVVIEPIKAFINEEIRPFKDMRRSVERCQRDYDNLQSRFAAQTKTKESSSLREDAFQLHEARKLYLKTALDFTLLSSQFKSALDKLLVNTCFGQWRTFRTLREENTRIFDRSNQEMERVKGWLDETEMTCSSAKKEILSARTQIEESAQALTRPSRELEDYSVSTVAYLGKRGPSFKMERAQEFAPEKQGWLYLRVFYGKPSRTSWVRRWAFLKNGIFGSLIQGSRTGGVEETERVGVLLCSVRPAFNEERRFCFEVKTKNSTIMLQAETQKDLTEWIGAFEAAKRKALESPHQGGKHHVKDPAFAISQPPAPEFAAETFEALTAHGAVDPEKGERQSLAIDRDTSARPSGDLSRRTFTLDRESESTKDHASRLMQKLDIHRKTNTNPPSQGGIASLISAGQSILPIPMPLGSSNDDTAKVRTSVYMPSELPPSTFAPTTLVAPPAPTSMSRAAIIVSAESGIALKAADGAGDVPPGMMANLWGSTDWALLNKVERGSWTNPSNGSKELSPLPPSDNLLSATDSSHTRPRSRHRQTMSLTHDLKTFEEMPSEHYEYPSCYPQALKTQDAQFRLLFPSVPKDETLILVFRASFSPNDNQDFPGRCYVTTRAAYFYSSYLGLVVTTCGSFASISEVTGAPGRDCDFLYLHVVPEYYSDVPGRITLKIFLEPLRLIQNRLNYLINISNAEEPPSIETIFKTLTAMESESPSKPLPPQLDAWGNTTKPTANNNLQQAVSPSPDRSVEPTPLRIGTYVNPTVSLEPHKSVAKETPFFSAKALFHVLFGDRSIVWHRLHHWQGAKDIVQGPWIAQGSNRMRRDFTFSVTAVNAWGRPIQATITDYQLIDVMNDHLCYVITDKRTPWHLPLNRSFRNVSKIVLTHVAKSRCKLAVYTSVEWVWKPFYISGKIESHATDDLKNSAIHLVDVVTNEVRKLEAQNNQTKKAIAIFGSIGHKKEGIKFPSPEETDYGAQCPPHCRGLVELVGEAIATLLKTGLLAFITRVADIVRYCFKVASAHHILVIFLVASVFFNMFHTYQDSIHWLKERTAANFMNRVGIRPPNVVSKIVFVEDIDAAIAQTPFIDESEVANSTCFAIFHEANAPETSDLAFNALTKPDYRPKSASKRLQNTRQRLGSYRHDLLVALRVINAIERESLRASWEDWVQQENQKCRVVKKILEQHENNPDDEEYNALLARAKEKVVGNYESISSWYRDYCISCQREYEKIRDQEHQSI</sequence>
<dbReference type="GO" id="GO:0005737">
    <property type="term" value="C:cytoplasm"/>
    <property type="evidence" value="ECO:0007669"/>
    <property type="project" value="InterPro"/>
</dbReference>
<dbReference type="CDD" id="cd07609">
    <property type="entry name" value="BAR_SIP3_fungi"/>
    <property type="match status" value="1"/>
</dbReference>
<evidence type="ECO:0000259" key="7">
    <source>
        <dbReference type="PROSITE" id="PS51778"/>
    </source>
</evidence>
<dbReference type="SUPFAM" id="SSF50729">
    <property type="entry name" value="PH domain-like"/>
    <property type="match status" value="1"/>
</dbReference>
<evidence type="ECO:0008006" key="10">
    <source>
        <dbReference type="Google" id="ProtNLM"/>
    </source>
</evidence>
<evidence type="ECO:0000256" key="1">
    <source>
        <dbReference type="ARBA" id="ARBA00004370"/>
    </source>
</evidence>
<feature type="region of interest" description="Disordered" evidence="5">
    <location>
        <begin position="844"/>
        <end position="868"/>
    </location>
</feature>
<dbReference type="InterPro" id="IPR031968">
    <property type="entry name" value="VASt"/>
</dbReference>
<evidence type="ECO:0000256" key="2">
    <source>
        <dbReference type="ARBA" id="ARBA00022692"/>
    </source>
</evidence>
<dbReference type="InterPro" id="IPR004148">
    <property type="entry name" value="BAR_dom"/>
</dbReference>
<evidence type="ECO:0000256" key="3">
    <source>
        <dbReference type="ARBA" id="ARBA00022989"/>
    </source>
</evidence>
<feature type="compositionally biased region" description="Basic and acidic residues" evidence="5">
    <location>
        <begin position="452"/>
        <end position="469"/>
    </location>
</feature>
<dbReference type="OrthoDB" id="10070851at2759"/>
<feature type="domain" description="VASt" evidence="7">
    <location>
        <begin position="884"/>
        <end position="1055"/>
    </location>
</feature>
<accession>A0A168DN95</accession>
<dbReference type="InterPro" id="IPR042067">
    <property type="entry name" value="Sip3_PH"/>
</dbReference>
<dbReference type="PROSITE" id="PS51778">
    <property type="entry name" value="VAST"/>
    <property type="match status" value="1"/>
</dbReference>
<evidence type="ECO:0000256" key="5">
    <source>
        <dbReference type="SAM" id="MobiDB-lite"/>
    </source>
</evidence>
<dbReference type="Proteomes" id="UP000242877">
    <property type="component" value="Unassembled WGS sequence"/>
</dbReference>
<dbReference type="VEuPathDB" id="FungiDB:AAP_00194"/>
<evidence type="ECO:0000256" key="4">
    <source>
        <dbReference type="ARBA" id="ARBA00023136"/>
    </source>
</evidence>
<keyword evidence="2" id="KW-0812">Transmembrane</keyword>
<dbReference type="GO" id="GO:0016020">
    <property type="term" value="C:membrane"/>
    <property type="evidence" value="ECO:0007669"/>
    <property type="project" value="UniProtKB-SubCell"/>
</dbReference>
<feature type="compositionally biased region" description="Basic and acidic residues" evidence="5">
    <location>
        <begin position="476"/>
        <end position="493"/>
    </location>
</feature>
<keyword evidence="3" id="KW-1133">Transmembrane helix</keyword>
<organism evidence="8 9">
    <name type="scientific">Ascosphaera apis ARSEF 7405</name>
    <dbReference type="NCBI Taxonomy" id="392613"/>
    <lineage>
        <taxon>Eukaryota</taxon>
        <taxon>Fungi</taxon>
        <taxon>Dikarya</taxon>
        <taxon>Ascomycota</taxon>
        <taxon>Pezizomycotina</taxon>
        <taxon>Eurotiomycetes</taxon>
        <taxon>Eurotiomycetidae</taxon>
        <taxon>Onygenales</taxon>
        <taxon>Ascosphaeraceae</taxon>
        <taxon>Ascosphaera</taxon>
    </lineage>
</organism>
<dbReference type="Pfam" id="PF16746">
    <property type="entry name" value="BAR_3"/>
    <property type="match status" value="1"/>
</dbReference>
<dbReference type="PROSITE" id="PS50003">
    <property type="entry name" value="PH_DOMAIN"/>
    <property type="match status" value="1"/>
</dbReference>
<evidence type="ECO:0000259" key="6">
    <source>
        <dbReference type="PROSITE" id="PS50003"/>
    </source>
</evidence>
<proteinExistence type="predicted"/>
<dbReference type="SMART" id="SM00233">
    <property type="entry name" value="PH"/>
    <property type="match status" value="1"/>
</dbReference>
<evidence type="ECO:0000313" key="8">
    <source>
        <dbReference type="EMBL" id="KZZ97933.1"/>
    </source>
</evidence>
<feature type="domain" description="PH" evidence="6">
    <location>
        <begin position="308"/>
        <end position="409"/>
    </location>
</feature>
<dbReference type="Pfam" id="PF00169">
    <property type="entry name" value="PH"/>
    <property type="match status" value="1"/>
</dbReference>
<dbReference type="CDD" id="cd13280">
    <property type="entry name" value="PH_SIP3"/>
    <property type="match status" value="1"/>
</dbReference>
<protein>
    <recommendedName>
        <fullName evidence="10">Transcription factor SipA3</fullName>
    </recommendedName>
</protein>
<dbReference type="InterPro" id="IPR011993">
    <property type="entry name" value="PH-like_dom_sf"/>
</dbReference>
<comment type="caution">
    <text evidence="8">The sequence shown here is derived from an EMBL/GenBank/DDBJ whole genome shotgun (WGS) entry which is preliminary data.</text>
</comment>
<feature type="region of interest" description="Disordered" evidence="5">
    <location>
        <begin position="622"/>
        <end position="660"/>
    </location>
</feature>
<dbReference type="PANTHER" id="PTHR14248">
    <property type="entry name" value="CYCLIN Y, ISOFORM A"/>
    <property type="match status" value="1"/>
</dbReference>
<dbReference type="InterPro" id="IPR027267">
    <property type="entry name" value="AH/BAR_dom_sf"/>
</dbReference>
<dbReference type="Pfam" id="PF16016">
    <property type="entry name" value="VASt"/>
    <property type="match status" value="1"/>
</dbReference>
<reference evidence="8 9" key="1">
    <citation type="journal article" date="2016" name="Genome Biol. Evol.">
        <title>Divergent and convergent evolution of fungal pathogenicity.</title>
        <authorList>
            <person name="Shang Y."/>
            <person name="Xiao G."/>
            <person name="Zheng P."/>
            <person name="Cen K."/>
            <person name="Zhan S."/>
            <person name="Wang C."/>
        </authorList>
    </citation>
    <scope>NUCLEOTIDE SEQUENCE [LARGE SCALE GENOMIC DNA]</scope>
    <source>
        <strain evidence="8 9">ARSEF 7405</strain>
    </source>
</reference>
<dbReference type="InterPro" id="IPR039463">
    <property type="entry name" value="Sip3/Lam1_BAR"/>
</dbReference>
<keyword evidence="9" id="KW-1185">Reference proteome</keyword>
<dbReference type="FunFam" id="2.30.29.30:FF:000349">
    <property type="entry name" value="Transcription factor SipA3"/>
    <property type="match status" value="1"/>
</dbReference>
<dbReference type="Gene3D" id="2.30.29.30">
    <property type="entry name" value="Pleckstrin-homology domain (PH domain)/Phosphotyrosine-binding domain (PTB)"/>
    <property type="match status" value="1"/>
</dbReference>
<name>A0A168DN95_9EURO</name>
<dbReference type="Gene3D" id="1.20.1270.60">
    <property type="entry name" value="Arfaptin homology (AH) domain/BAR domain"/>
    <property type="match status" value="1"/>
</dbReference>
<evidence type="ECO:0000313" key="9">
    <source>
        <dbReference type="Proteomes" id="UP000242877"/>
    </source>
</evidence>
<keyword evidence="4" id="KW-0472">Membrane</keyword>
<feature type="region of interest" description="Disordered" evidence="5">
    <location>
        <begin position="450"/>
        <end position="493"/>
    </location>
</feature>
<feature type="compositionally biased region" description="Polar residues" evidence="5">
    <location>
        <begin position="844"/>
        <end position="858"/>
    </location>
</feature>
<dbReference type="InterPro" id="IPR001849">
    <property type="entry name" value="PH_domain"/>
</dbReference>
<dbReference type="EMBL" id="AZGZ01000001">
    <property type="protein sequence ID" value="KZZ97933.1"/>
    <property type="molecule type" value="Genomic_DNA"/>
</dbReference>